<gene>
    <name evidence="4" type="ORF">CR492_01755</name>
</gene>
<dbReference type="Gene3D" id="3.30.1360.120">
    <property type="entry name" value="Probable tRNA modification gtpase trme, domain 1"/>
    <property type="match status" value="1"/>
</dbReference>
<dbReference type="Pfam" id="PF01571">
    <property type="entry name" value="GCV_T"/>
    <property type="match status" value="1"/>
</dbReference>
<evidence type="ECO:0000313" key="4">
    <source>
        <dbReference type="EMBL" id="PNG27664.1"/>
    </source>
</evidence>
<evidence type="ECO:0000259" key="3">
    <source>
        <dbReference type="Pfam" id="PF08669"/>
    </source>
</evidence>
<dbReference type="Proteomes" id="UP000236286">
    <property type="component" value="Unassembled WGS sequence"/>
</dbReference>
<dbReference type="SUPFAM" id="SSF103025">
    <property type="entry name" value="Folate-binding domain"/>
    <property type="match status" value="1"/>
</dbReference>
<dbReference type="OrthoDB" id="9800828at2"/>
<evidence type="ECO:0000256" key="1">
    <source>
        <dbReference type="PIRSR" id="PIRSR006487-1"/>
    </source>
</evidence>
<dbReference type="InterPro" id="IPR013977">
    <property type="entry name" value="GcvT_C"/>
</dbReference>
<protein>
    <submittedName>
        <fullName evidence="4">Aminomethyltransferase</fullName>
    </submittedName>
</protein>
<keyword evidence="4" id="KW-0808">Transferase</keyword>
<dbReference type="InterPro" id="IPR006222">
    <property type="entry name" value="GCVT_N"/>
</dbReference>
<proteinExistence type="predicted"/>
<dbReference type="GO" id="GO:0008168">
    <property type="term" value="F:methyltransferase activity"/>
    <property type="evidence" value="ECO:0007669"/>
    <property type="project" value="UniProtKB-KW"/>
</dbReference>
<dbReference type="AlphaFoldDB" id="A0A2J7TLN1"/>
<comment type="caution">
    <text evidence="4">The sequence shown here is derived from an EMBL/GenBank/DDBJ whole genome shotgun (WGS) entry which is preliminary data.</text>
</comment>
<sequence length="378" mass="41936">MNTHVYSRQSILNDRHRALGTQFEASWNDMPIPQNYAADPYVETQTVRNSAGLFDVSALRLIDVSGADALAALNAMLTSDIARIKPGQSSISNIVDDEGSLIDDVLIYCDGPNAYRISHGGGALEDVLPAFAEGRNVQFRKDNDTHILSLQGPKALEILAPHTPMNLADLRYFEHQRTSLFGREVSIARGGYSAERGYEVFCKAADAVFLWDQILEAGKPFGATAVSWSCLDIVRVEGALLFFPFDMPEGDTTPWEAGVDWSVDLSKPAFRGKQALERRRSEVRTAQAGIEIDHHEAIEPGARIFKDGHEIGIVNSTTYSRHLMRSLALVHIKPEFKAFGTEVEVRGEAGSFKARVVKTPFYDPLRLRTHPLEERAPR</sequence>
<evidence type="ECO:0000259" key="2">
    <source>
        <dbReference type="Pfam" id="PF01571"/>
    </source>
</evidence>
<dbReference type="PANTHER" id="PTHR43757">
    <property type="entry name" value="AMINOMETHYLTRANSFERASE"/>
    <property type="match status" value="1"/>
</dbReference>
<reference evidence="4 5" key="1">
    <citation type="submission" date="2017-10" db="EMBL/GenBank/DDBJ databases">
        <title>Genome announcement of Methylocella silvestris TVC from permafrost.</title>
        <authorList>
            <person name="Wang J."/>
            <person name="Geng K."/>
            <person name="Ul-Haque F."/>
            <person name="Crombie A.T."/>
            <person name="Street L.E."/>
            <person name="Wookey P.A."/>
            <person name="Murrell J.C."/>
            <person name="Pratscher J."/>
        </authorList>
    </citation>
    <scope>NUCLEOTIDE SEQUENCE [LARGE SCALE GENOMIC DNA]</scope>
    <source>
        <strain evidence="4 5">TVC</strain>
    </source>
</reference>
<dbReference type="SUPFAM" id="SSF101790">
    <property type="entry name" value="Aminomethyltransferase beta-barrel domain"/>
    <property type="match status" value="1"/>
</dbReference>
<feature type="domain" description="Aminomethyltransferase C-terminal" evidence="3">
    <location>
        <begin position="288"/>
        <end position="363"/>
    </location>
</feature>
<keyword evidence="4" id="KW-0489">Methyltransferase</keyword>
<dbReference type="GO" id="GO:0032259">
    <property type="term" value="P:methylation"/>
    <property type="evidence" value="ECO:0007669"/>
    <property type="project" value="UniProtKB-KW"/>
</dbReference>
<dbReference type="InterPro" id="IPR028896">
    <property type="entry name" value="GcvT/YgfZ/DmdA"/>
</dbReference>
<dbReference type="Pfam" id="PF08669">
    <property type="entry name" value="GCV_T_C"/>
    <property type="match status" value="1"/>
</dbReference>
<accession>A0A2J7TLN1</accession>
<organism evidence="4 5">
    <name type="scientific">Methylocella silvestris</name>
    <dbReference type="NCBI Taxonomy" id="199596"/>
    <lineage>
        <taxon>Bacteria</taxon>
        <taxon>Pseudomonadati</taxon>
        <taxon>Pseudomonadota</taxon>
        <taxon>Alphaproteobacteria</taxon>
        <taxon>Hyphomicrobiales</taxon>
        <taxon>Beijerinckiaceae</taxon>
        <taxon>Methylocella</taxon>
    </lineage>
</organism>
<dbReference type="InterPro" id="IPR029043">
    <property type="entry name" value="GcvT/YgfZ_C"/>
</dbReference>
<dbReference type="PANTHER" id="PTHR43757:SF2">
    <property type="entry name" value="AMINOMETHYLTRANSFERASE, MITOCHONDRIAL"/>
    <property type="match status" value="1"/>
</dbReference>
<feature type="domain" description="GCVT N-terminal" evidence="2">
    <location>
        <begin position="13"/>
        <end position="267"/>
    </location>
</feature>
<dbReference type="RefSeq" id="WP_102841972.1">
    <property type="nucleotide sequence ID" value="NZ_PDZR01000001.1"/>
</dbReference>
<evidence type="ECO:0000313" key="5">
    <source>
        <dbReference type="Proteomes" id="UP000236286"/>
    </source>
</evidence>
<dbReference type="GO" id="GO:0005829">
    <property type="term" value="C:cytosol"/>
    <property type="evidence" value="ECO:0007669"/>
    <property type="project" value="TreeGrafter"/>
</dbReference>
<dbReference type="EMBL" id="PDZR01000001">
    <property type="protein sequence ID" value="PNG27664.1"/>
    <property type="molecule type" value="Genomic_DNA"/>
</dbReference>
<dbReference type="InterPro" id="IPR027266">
    <property type="entry name" value="TrmE/GcvT-like"/>
</dbReference>
<dbReference type="PIRSF" id="PIRSF006487">
    <property type="entry name" value="GcvT"/>
    <property type="match status" value="1"/>
</dbReference>
<feature type="binding site" evidence="1">
    <location>
        <position position="199"/>
    </location>
    <ligand>
        <name>substrate</name>
    </ligand>
</feature>
<name>A0A2J7TLN1_METSI</name>